<dbReference type="Proteomes" id="UP000472261">
    <property type="component" value="Unplaced"/>
</dbReference>
<organism evidence="2 3">
    <name type="scientific">Phasianus colchicus</name>
    <name type="common">Common pheasant</name>
    <dbReference type="NCBI Taxonomy" id="9054"/>
    <lineage>
        <taxon>Eukaryota</taxon>
        <taxon>Metazoa</taxon>
        <taxon>Chordata</taxon>
        <taxon>Craniata</taxon>
        <taxon>Vertebrata</taxon>
        <taxon>Euteleostomi</taxon>
        <taxon>Archelosauria</taxon>
        <taxon>Archosauria</taxon>
        <taxon>Dinosauria</taxon>
        <taxon>Saurischia</taxon>
        <taxon>Theropoda</taxon>
        <taxon>Coelurosauria</taxon>
        <taxon>Aves</taxon>
        <taxon>Neognathae</taxon>
        <taxon>Galloanserae</taxon>
        <taxon>Galliformes</taxon>
        <taxon>Phasianidae</taxon>
        <taxon>Phasianinae</taxon>
        <taxon>Phasianus</taxon>
    </lineage>
</organism>
<keyword evidence="3" id="KW-1185">Reference proteome</keyword>
<dbReference type="AlphaFoldDB" id="A0A669R0P5"/>
<reference evidence="2" key="2">
    <citation type="submission" date="2025-09" db="UniProtKB">
        <authorList>
            <consortium name="Ensembl"/>
        </authorList>
    </citation>
    <scope>IDENTIFICATION</scope>
</reference>
<protein>
    <submittedName>
        <fullName evidence="2">Paired box 6</fullName>
    </submittedName>
</protein>
<accession>A0A669R0P5</accession>
<dbReference type="Ensembl" id="ENSPCLT00000028404.1">
    <property type="protein sequence ID" value="ENSPCLP00000020521.1"/>
    <property type="gene ID" value="ENSPCLG00000017893.1"/>
</dbReference>
<evidence type="ECO:0000313" key="3">
    <source>
        <dbReference type="Proteomes" id="UP000472261"/>
    </source>
</evidence>
<feature type="compositionally biased region" description="Low complexity" evidence="1">
    <location>
        <begin position="76"/>
        <end position="101"/>
    </location>
</feature>
<sequence>MSAFLGFQERRVLKTVDGCPRAVPTPNSTLYFQPPVPSQTSSYSCMLPTSPSVNGRSYDTYTPPHMQTHMNSQPMGTSGTTSTGLISPGVSVPVQVPGSEPDMSQYWPRLQ</sequence>
<evidence type="ECO:0000256" key="1">
    <source>
        <dbReference type="SAM" id="MobiDB-lite"/>
    </source>
</evidence>
<evidence type="ECO:0000313" key="2">
    <source>
        <dbReference type="Ensembl" id="ENSPCLP00000020521.1"/>
    </source>
</evidence>
<feature type="region of interest" description="Disordered" evidence="1">
    <location>
        <begin position="55"/>
        <end position="111"/>
    </location>
</feature>
<reference evidence="2" key="1">
    <citation type="submission" date="2025-08" db="UniProtKB">
        <authorList>
            <consortium name="Ensembl"/>
        </authorList>
    </citation>
    <scope>IDENTIFICATION</scope>
</reference>
<name>A0A669R0P5_PHACC</name>
<proteinExistence type="predicted"/>